<accession>A0AAW2MJW1</accession>
<dbReference type="EMBL" id="JACGWK010000010">
    <property type="protein sequence ID" value="KAL0331784.1"/>
    <property type="molecule type" value="Genomic_DNA"/>
</dbReference>
<name>A0AAW2MJW1_9LAMI</name>
<dbReference type="PANTHER" id="PTHR37610">
    <property type="entry name" value="CCHC-TYPE DOMAIN-CONTAINING PROTEIN"/>
    <property type="match status" value="1"/>
</dbReference>
<proteinExistence type="predicted"/>
<gene>
    <name evidence="1" type="ORF">Sangu_1723900</name>
</gene>
<protein>
    <recommendedName>
        <fullName evidence="2">Retrotransposon gag domain-containing protein</fullName>
    </recommendedName>
</protein>
<dbReference type="PANTHER" id="PTHR37610:SF40">
    <property type="entry name" value="OS01G0909600 PROTEIN"/>
    <property type="match status" value="1"/>
</dbReference>
<reference evidence="1" key="2">
    <citation type="journal article" date="2024" name="Plant">
        <title>Genomic evolution and insights into agronomic trait innovations of Sesamum species.</title>
        <authorList>
            <person name="Miao H."/>
            <person name="Wang L."/>
            <person name="Qu L."/>
            <person name="Liu H."/>
            <person name="Sun Y."/>
            <person name="Le M."/>
            <person name="Wang Q."/>
            <person name="Wei S."/>
            <person name="Zheng Y."/>
            <person name="Lin W."/>
            <person name="Duan Y."/>
            <person name="Cao H."/>
            <person name="Xiong S."/>
            <person name="Wang X."/>
            <person name="Wei L."/>
            <person name="Li C."/>
            <person name="Ma Q."/>
            <person name="Ju M."/>
            <person name="Zhao R."/>
            <person name="Li G."/>
            <person name="Mu C."/>
            <person name="Tian Q."/>
            <person name="Mei H."/>
            <person name="Zhang T."/>
            <person name="Gao T."/>
            <person name="Zhang H."/>
        </authorList>
    </citation>
    <scope>NUCLEOTIDE SEQUENCE</scope>
    <source>
        <strain evidence="1">G01</strain>
    </source>
</reference>
<dbReference type="AlphaFoldDB" id="A0AAW2MJW1"/>
<evidence type="ECO:0000313" key="1">
    <source>
        <dbReference type="EMBL" id="KAL0331784.1"/>
    </source>
</evidence>
<sequence length="117" mass="13061">MEADISTTGSGYGAQVENEALQLHGAEIVEVFMYTKSSRSLWLNLEERYGQCNGPQLYQLQREITVLSQGSLTVEAYFTKLRRLWDELEVLKPTPQYTCNGCTCGLSRAVADSALFA</sequence>
<comment type="caution">
    <text evidence="1">The sequence shown here is derived from an EMBL/GenBank/DDBJ whole genome shotgun (WGS) entry which is preliminary data.</text>
</comment>
<reference evidence="1" key="1">
    <citation type="submission" date="2020-06" db="EMBL/GenBank/DDBJ databases">
        <authorList>
            <person name="Li T."/>
            <person name="Hu X."/>
            <person name="Zhang T."/>
            <person name="Song X."/>
            <person name="Zhang H."/>
            <person name="Dai N."/>
            <person name="Sheng W."/>
            <person name="Hou X."/>
            <person name="Wei L."/>
        </authorList>
    </citation>
    <scope>NUCLEOTIDE SEQUENCE</scope>
    <source>
        <strain evidence="1">G01</strain>
        <tissue evidence="1">Leaf</tissue>
    </source>
</reference>
<evidence type="ECO:0008006" key="2">
    <source>
        <dbReference type="Google" id="ProtNLM"/>
    </source>
</evidence>
<organism evidence="1">
    <name type="scientific">Sesamum angustifolium</name>
    <dbReference type="NCBI Taxonomy" id="2727405"/>
    <lineage>
        <taxon>Eukaryota</taxon>
        <taxon>Viridiplantae</taxon>
        <taxon>Streptophyta</taxon>
        <taxon>Embryophyta</taxon>
        <taxon>Tracheophyta</taxon>
        <taxon>Spermatophyta</taxon>
        <taxon>Magnoliopsida</taxon>
        <taxon>eudicotyledons</taxon>
        <taxon>Gunneridae</taxon>
        <taxon>Pentapetalae</taxon>
        <taxon>asterids</taxon>
        <taxon>lamiids</taxon>
        <taxon>Lamiales</taxon>
        <taxon>Pedaliaceae</taxon>
        <taxon>Sesamum</taxon>
    </lineage>
</organism>